<dbReference type="PANTHER" id="PTHR30273:SF2">
    <property type="entry name" value="PROTEIN FECR"/>
    <property type="match status" value="1"/>
</dbReference>
<organism evidence="4 5">
    <name type="scientific">Mucilaginibacter gossypii</name>
    <dbReference type="NCBI Taxonomy" id="551996"/>
    <lineage>
        <taxon>Bacteria</taxon>
        <taxon>Pseudomonadati</taxon>
        <taxon>Bacteroidota</taxon>
        <taxon>Sphingobacteriia</taxon>
        <taxon>Sphingobacteriales</taxon>
        <taxon>Sphingobacteriaceae</taxon>
        <taxon>Mucilaginibacter</taxon>
    </lineage>
</organism>
<proteinExistence type="predicted"/>
<feature type="domain" description="FecR protein" evidence="2">
    <location>
        <begin position="122"/>
        <end position="210"/>
    </location>
</feature>
<keyword evidence="1" id="KW-1133">Transmembrane helix</keyword>
<feature type="domain" description="Protein FecR C-terminal" evidence="3">
    <location>
        <begin position="258"/>
        <end position="326"/>
    </location>
</feature>
<dbReference type="GO" id="GO:0016989">
    <property type="term" value="F:sigma factor antagonist activity"/>
    <property type="evidence" value="ECO:0007669"/>
    <property type="project" value="TreeGrafter"/>
</dbReference>
<evidence type="ECO:0000259" key="3">
    <source>
        <dbReference type="Pfam" id="PF16344"/>
    </source>
</evidence>
<name>A0A1G7SCC5_9SPHI</name>
<dbReference type="PANTHER" id="PTHR30273">
    <property type="entry name" value="PERIPLASMIC SIGNAL SENSOR AND SIGMA FACTOR ACTIVATOR FECR-RELATED"/>
    <property type="match status" value="1"/>
</dbReference>
<sequence>MEDNSYRLIVEYFEKTISDDGLTQLQEWIEENPENLAQFSETIQILEASKTYFKQPENAESAWAKINAHIIQPQIPVTKRTTKFNWIAYAAACLLICTTGWFGYMYFKQSPVLVYEEISNVDGKHSKIMLPDSSTVYLGGGSKLRYAKNFSGEKRDVTLNGEAFFDVVHQAKPFVVKSGDITTVVLGTSFNIKAYLADHKVAVTVQSGKVGVMANVQGKPQMVKYLVKNEAISINTQNGIYTFNNTDASSVSSWINNEFVFYNTTYSEIAASLEHHYGVKIRFTEQDLGNVRLTAKLRGITLTDAMETLSALSGLGYTQKGSQLFISNNNQKGGSIMK</sequence>
<dbReference type="InterPro" id="IPR032508">
    <property type="entry name" value="FecR_C"/>
</dbReference>
<accession>A0A1G7SCC5</accession>
<evidence type="ECO:0000259" key="2">
    <source>
        <dbReference type="Pfam" id="PF04773"/>
    </source>
</evidence>
<dbReference type="AlphaFoldDB" id="A0A1G7SCC5"/>
<keyword evidence="1" id="KW-0812">Transmembrane</keyword>
<keyword evidence="1" id="KW-0472">Membrane</keyword>
<dbReference type="Pfam" id="PF16344">
    <property type="entry name" value="FecR_C"/>
    <property type="match status" value="1"/>
</dbReference>
<dbReference type="InterPro" id="IPR012373">
    <property type="entry name" value="Ferrdict_sens_TM"/>
</dbReference>
<evidence type="ECO:0000256" key="1">
    <source>
        <dbReference type="SAM" id="Phobius"/>
    </source>
</evidence>
<gene>
    <name evidence="4" type="ORF">SAMN05192573_102516</name>
</gene>
<evidence type="ECO:0000313" key="5">
    <source>
        <dbReference type="Proteomes" id="UP000199705"/>
    </source>
</evidence>
<evidence type="ECO:0000313" key="4">
    <source>
        <dbReference type="EMBL" id="SDG20631.1"/>
    </source>
</evidence>
<dbReference type="Gene3D" id="2.60.120.1440">
    <property type="match status" value="1"/>
</dbReference>
<dbReference type="PIRSF" id="PIRSF018266">
    <property type="entry name" value="FecR"/>
    <property type="match status" value="1"/>
</dbReference>
<feature type="transmembrane region" description="Helical" evidence="1">
    <location>
        <begin position="86"/>
        <end position="107"/>
    </location>
</feature>
<dbReference type="InterPro" id="IPR006860">
    <property type="entry name" value="FecR"/>
</dbReference>
<dbReference type="Gene3D" id="3.55.50.30">
    <property type="match status" value="1"/>
</dbReference>
<dbReference type="STRING" id="551996.SAMN05192573_102516"/>
<dbReference type="Pfam" id="PF04773">
    <property type="entry name" value="FecR"/>
    <property type="match status" value="1"/>
</dbReference>
<dbReference type="EMBL" id="FNCG01000002">
    <property type="protein sequence ID" value="SDG20631.1"/>
    <property type="molecule type" value="Genomic_DNA"/>
</dbReference>
<protein>
    <submittedName>
        <fullName evidence="4">Ferric-dicitrate binding protein FerR, regulates iron transport through sigma-19</fullName>
    </submittedName>
</protein>
<reference evidence="5" key="1">
    <citation type="submission" date="2016-10" db="EMBL/GenBank/DDBJ databases">
        <authorList>
            <person name="Varghese N."/>
            <person name="Submissions S."/>
        </authorList>
    </citation>
    <scope>NUCLEOTIDE SEQUENCE [LARGE SCALE GENOMIC DNA]</scope>
    <source>
        <strain evidence="5">Gh-67</strain>
    </source>
</reference>
<dbReference type="RefSeq" id="WP_091163388.1">
    <property type="nucleotide sequence ID" value="NZ_FNCG01000002.1"/>
</dbReference>
<keyword evidence="5" id="KW-1185">Reference proteome</keyword>
<dbReference type="Proteomes" id="UP000199705">
    <property type="component" value="Unassembled WGS sequence"/>
</dbReference>